<dbReference type="EMBL" id="JBHRZV010000014">
    <property type="protein sequence ID" value="MFC3927467.1"/>
    <property type="molecule type" value="Genomic_DNA"/>
</dbReference>
<sequence length="174" mass="20057">MAKMIGIRPVRLDEVGLLKEIAEQTFTETFGHDNSSAQLQAYFDTDYSIETLAAELNHPETEIDFIMVDNQVAGYIKLNWGTAQTEQELEKAIEVQRIYILKAFQGQGLGKFAFEYALEVAEDGDFDWAWLGVWEHNHKAQALYAKYGFEKFAEHDFPIGDKIDTDWLLRKDLR</sequence>
<keyword evidence="3" id="KW-1185">Reference proteome</keyword>
<name>A0ABV8CTZ9_9STRE</name>
<dbReference type="InterPro" id="IPR016181">
    <property type="entry name" value="Acyl_CoA_acyltransferase"/>
</dbReference>
<dbReference type="Gene3D" id="3.40.630.30">
    <property type="match status" value="1"/>
</dbReference>
<dbReference type="PANTHER" id="PTHR43617">
    <property type="entry name" value="L-AMINO ACID N-ACETYLTRANSFERASE"/>
    <property type="match status" value="1"/>
</dbReference>
<dbReference type="RefSeq" id="WP_380425063.1">
    <property type="nucleotide sequence ID" value="NZ_JBHRZV010000014.1"/>
</dbReference>
<proteinExistence type="predicted"/>
<protein>
    <submittedName>
        <fullName evidence="2">GNAT family N-acetyltransferase</fullName>
    </submittedName>
</protein>
<dbReference type="Proteomes" id="UP001595807">
    <property type="component" value="Unassembled WGS sequence"/>
</dbReference>
<gene>
    <name evidence="2" type="ORF">ACFORF_02315</name>
</gene>
<dbReference type="Pfam" id="PF00583">
    <property type="entry name" value="Acetyltransf_1"/>
    <property type="match status" value="1"/>
</dbReference>
<comment type="caution">
    <text evidence="2">The sequence shown here is derived from an EMBL/GenBank/DDBJ whole genome shotgun (WGS) entry which is preliminary data.</text>
</comment>
<dbReference type="CDD" id="cd04301">
    <property type="entry name" value="NAT_SF"/>
    <property type="match status" value="1"/>
</dbReference>
<dbReference type="InterPro" id="IPR000182">
    <property type="entry name" value="GNAT_dom"/>
</dbReference>
<dbReference type="PROSITE" id="PS51186">
    <property type="entry name" value="GNAT"/>
    <property type="match status" value="1"/>
</dbReference>
<accession>A0ABV8CTZ9</accession>
<dbReference type="SUPFAM" id="SSF55729">
    <property type="entry name" value="Acyl-CoA N-acyltransferases (Nat)"/>
    <property type="match status" value="1"/>
</dbReference>
<evidence type="ECO:0000259" key="1">
    <source>
        <dbReference type="PROSITE" id="PS51186"/>
    </source>
</evidence>
<organism evidence="2 3">
    <name type="scientific">Streptococcus caprae</name>
    <dbReference type="NCBI Taxonomy" id="1640501"/>
    <lineage>
        <taxon>Bacteria</taxon>
        <taxon>Bacillati</taxon>
        <taxon>Bacillota</taxon>
        <taxon>Bacilli</taxon>
        <taxon>Lactobacillales</taxon>
        <taxon>Streptococcaceae</taxon>
        <taxon>Streptococcus</taxon>
    </lineage>
</organism>
<feature type="domain" description="N-acetyltransferase" evidence="1">
    <location>
        <begin position="5"/>
        <end position="174"/>
    </location>
</feature>
<dbReference type="InterPro" id="IPR050276">
    <property type="entry name" value="MshD_Acetyltransferase"/>
</dbReference>
<reference evidence="3" key="1">
    <citation type="journal article" date="2019" name="Int. J. Syst. Evol. Microbiol.">
        <title>The Global Catalogue of Microorganisms (GCM) 10K type strain sequencing project: providing services to taxonomists for standard genome sequencing and annotation.</title>
        <authorList>
            <consortium name="The Broad Institute Genomics Platform"/>
            <consortium name="The Broad Institute Genome Sequencing Center for Infectious Disease"/>
            <person name="Wu L."/>
            <person name="Ma J."/>
        </authorList>
    </citation>
    <scope>NUCLEOTIDE SEQUENCE [LARGE SCALE GENOMIC DNA]</scope>
    <source>
        <strain evidence="3">CCUG 67170</strain>
    </source>
</reference>
<evidence type="ECO:0000313" key="3">
    <source>
        <dbReference type="Proteomes" id="UP001595807"/>
    </source>
</evidence>
<dbReference type="PANTHER" id="PTHR43617:SF33">
    <property type="entry name" value="SPORE COAT POLYSACCHARIDE BIOSYNTHESIS PROTEIN SPSD"/>
    <property type="match status" value="1"/>
</dbReference>
<evidence type="ECO:0000313" key="2">
    <source>
        <dbReference type="EMBL" id="MFC3927467.1"/>
    </source>
</evidence>